<organism evidence="10 11">
    <name type="scientific">Candidatus Phytoplasma pruni</name>
    <dbReference type="NCBI Taxonomy" id="479893"/>
    <lineage>
        <taxon>Bacteria</taxon>
        <taxon>Bacillati</taxon>
        <taxon>Mycoplasmatota</taxon>
        <taxon>Mollicutes</taxon>
        <taxon>Acholeplasmatales</taxon>
        <taxon>Acholeplasmataceae</taxon>
        <taxon>Candidatus Phytoplasma</taxon>
        <taxon>16SrIII (X-disease group)</taxon>
    </lineage>
</organism>
<feature type="domain" description="Glyceraldehyde 3-phosphate dehydrogenase NAD(P) binding" evidence="9">
    <location>
        <begin position="5"/>
        <end position="154"/>
    </location>
</feature>
<evidence type="ECO:0000313" key="11">
    <source>
        <dbReference type="Proteomes" id="UP000037386"/>
    </source>
</evidence>
<evidence type="ECO:0000259" key="9">
    <source>
        <dbReference type="SMART" id="SM00846"/>
    </source>
</evidence>
<dbReference type="FunFam" id="3.30.360.10:FF:000002">
    <property type="entry name" value="Glyceraldehyde-3-phosphate dehydrogenase"/>
    <property type="match status" value="1"/>
</dbReference>
<dbReference type="Proteomes" id="UP000037386">
    <property type="component" value="Unassembled WGS sequence"/>
</dbReference>
<dbReference type="InterPro" id="IPR036291">
    <property type="entry name" value="NAD(P)-bd_dom_sf"/>
</dbReference>
<dbReference type="EMBL" id="LHCF01000012">
    <property type="protein sequence ID" value="KOR75345.1"/>
    <property type="molecule type" value="Genomic_DNA"/>
</dbReference>
<dbReference type="PANTHER" id="PTHR43148">
    <property type="entry name" value="GLYCERALDEHYDE-3-PHOSPHATE DEHYDROGENASE 2"/>
    <property type="match status" value="1"/>
</dbReference>
<evidence type="ECO:0000256" key="6">
    <source>
        <dbReference type="PIRSR" id="PIRSR000149-4"/>
    </source>
</evidence>
<dbReference type="GO" id="GO:0016620">
    <property type="term" value="F:oxidoreductase activity, acting on the aldehyde or oxo group of donors, NAD or NADP as acceptor"/>
    <property type="evidence" value="ECO:0007669"/>
    <property type="project" value="InterPro"/>
</dbReference>
<comment type="similarity">
    <text evidence="1 7">Belongs to the glyceraldehyde-3-phosphate dehydrogenase family.</text>
</comment>
<gene>
    <name evidence="10" type="primary">gapA</name>
    <name evidence="10" type="ORF">CPX_001668</name>
</gene>
<evidence type="ECO:0000256" key="1">
    <source>
        <dbReference type="ARBA" id="ARBA00007406"/>
    </source>
</evidence>
<evidence type="ECO:0000256" key="3">
    <source>
        <dbReference type="PIRSR" id="PIRSR000149-1"/>
    </source>
</evidence>
<feature type="binding site" evidence="5">
    <location>
        <position position="81"/>
    </location>
    <ligand>
        <name>NAD(+)</name>
        <dbReference type="ChEBI" id="CHEBI:57540"/>
    </ligand>
</feature>
<dbReference type="PRINTS" id="PR00078">
    <property type="entry name" value="G3PDHDRGNASE"/>
</dbReference>
<dbReference type="GO" id="GO:0051287">
    <property type="term" value="F:NAD binding"/>
    <property type="evidence" value="ECO:0007669"/>
    <property type="project" value="InterPro"/>
</dbReference>
<dbReference type="Pfam" id="PF02800">
    <property type="entry name" value="Gp_dh_C"/>
    <property type="match status" value="1"/>
</dbReference>
<dbReference type="Gene3D" id="3.30.360.10">
    <property type="entry name" value="Dihydrodipicolinate Reductase, domain 2"/>
    <property type="match status" value="1"/>
</dbReference>
<dbReference type="FunFam" id="3.40.50.720:FF:000001">
    <property type="entry name" value="Glyceraldehyde-3-phosphate dehydrogenase"/>
    <property type="match status" value="1"/>
</dbReference>
<dbReference type="PROSITE" id="PS00071">
    <property type="entry name" value="GAPDH"/>
    <property type="match status" value="1"/>
</dbReference>
<dbReference type="Gene3D" id="3.40.50.720">
    <property type="entry name" value="NAD(P)-binding Rossmann-like Domain"/>
    <property type="match status" value="1"/>
</dbReference>
<dbReference type="PIRSF" id="PIRSF000149">
    <property type="entry name" value="GAP_DH"/>
    <property type="match status" value="1"/>
</dbReference>
<dbReference type="GO" id="GO:0006006">
    <property type="term" value="P:glucose metabolic process"/>
    <property type="evidence" value="ECO:0007669"/>
    <property type="project" value="InterPro"/>
</dbReference>
<evidence type="ECO:0000256" key="4">
    <source>
        <dbReference type="PIRSR" id="PIRSR000149-2"/>
    </source>
</evidence>
<dbReference type="InterPro" id="IPR020829">
    <property type="entry name" value="GlycerAld_3-P_DH_cat"/>
</dbReference>
<feature type="binding site" evidence="5">
    <location>
        <position position="36"/>
    </location>
    <ligand>
        <name>NAD(+)</name>
        <dbReference type="ChEBI" id="CHEBI:57540"/>
    </ligand>
</feature>
<evidence type="ECO:0000256" key="7">
    <source>
        <dbReference type="RuleBase" id="RU000397"/>
    </source>
</evidence>
<evidence type="ECO:0000256" key="8">
    <source>
        <dbReference type="RuleBase" id="RU361160"/>
    </source>
</evidence>
<keyword evidence="5" id="KW-0520">NAD</keyword>
<proteinExistence type="inferred from homology"/>
<name>A0A0M1N002_9MOLU</name>
<feature type="binding site" evidence="4">
    <location>
        <position position="184"/>
    </location>
    <ligand>
        <name>D-glyceraldehyde 3-phosphate</name>
        <dbReference type="ChEBI" id="CHEBI:59776"/>
    </ligand>
</feature>
<evidence type="ECO:0000256" key="5">
    <source>
        <dbReference type="PIRSR" id="PIRSR000149-3"/>
    </source>
</evidence>
<dbReference type="InterPro" id="IPR006424">
    <property type="entry name" value="Glyceraldehyde-3-P_DH_1"/>
</dbReference>
<dbReference type="RefSeq" id="WP_053521520.1">
    <property type="nucleotide sequence ID" value="NZ_LHCF01000012.1"/>
</dbReference>
<feature type="binding site" evidence="4">
    <location>
        <begin position="153"/>
        <end position="155"/>
    </location>
    <ligand>
        <name>D-glyceraldehyde 3-phosphate</name>
        <dbReference type="ChEBI" id="CHEBI:59776"/>
    </ligand>
</feature>
<dbReference type="InterPro" id="IPR020828">
    <property type="entry name" value="GlycerAld_3-P_DH_NAD(P)-bd"/>
</dbReference>
<feature type="binding site" evidence="5">
    <location>
        <position position="123"/>
    </location>
    <ligand>
        <name>NAD(+)</name>
        <dbReference type="ChEBI" id="CHEBI:57540"/>
    </ligand>
</feature>
<dbReference type="Pfam" id="PF00044">
    <property type="entry name" value="Gp_dh_N"/>
    <property type="match status" value="1"/>
</dbReference>
<dbReference type="SMART" id="SM00846">
    <property type="entry name" value="Gp_dh_N"/>
    <property type="match status" value="1"/>
</dbReference>
<dbReference type="SUPFAM" id="SSF55347">
    <property type="entry name" value="Glyceraldehyde-3-phosphate dehydrogenase-like, C-terminal domain"/>
    <property type="match status" value="1"/>
</dbReference>
<dbReference type="GO" id="GO:0050661">
    <property type="term" value="F:NADP binding"/>
    <property type="evidence" value="ECO:0007669"/>
    <property type="project" value="InterPro"/>
</dbReference>
<feature type="active site" description="Nucleophile" evidence="3">
    <location>
        <position position="154"/>
    </location>
</feature>
<dbReference type="CDD" id="cd05214">
    <property type="entry name" value="GAPDH_I_N"/>
    <property type="match status" value="1"/>
</dbReference>
<dbReference type="AlphaFoldDB" id="A0A0M1N002"/>
<sequence>MNKKTKVAINGFGRIGKLSFRSIFTNPQFEVVGINDLSNLETIAYLLKYDTAQGSYKTDSVSYEDNHLVVDGKKIPVFQERNPKDLPWGKLNVDIVLECTGFFASKEKADLHLQAGAKKVLISAPATGDLKTVVYNVNDNVLTKDDHIVSGASCTTNCLAPVAKVLNDNFGINQAFMTTVHSYTSDQTLIDQNHSKGIWARRGRAAASNMVPTSTGVVKAIGLVLPELKGKIDGTSVRVPTVTGSLVDLTAELNQEVTVEQVNQVFAKNANETLGYVKDPIVSSDIVGTAYGSLYDSNTLQILQTKPKFIKLMSWYDNEMSYVSQLVRLLHKMSTLL</sequence>
<evidence type="ECO:0000256" key="2">
    <source>
        <dbReference type="ARBA" id="ARBA00023002"/>
    </source>
</evidence>
<keyword evidence="5" id="KW-0547">Nucleotide-binding</keyword>
<feature type="binding site" evidence="5">
    <location>
        <begin position="14"/>
        <end position="15"/>
    </location>
    <ligand>
        <name>NAD(+)</name>
        <dbReference type="ChEBI" id="CHEBI:57540"/>
    </ligand>
</feature>
<feature type="binding site" evidence="4">
    <location>
        <position position="238"/>
    </location>
    <ligand>
        <name>D-glyceraldehyde 3-phosphate</name>
        <dbReference type="ChEBI" id="CHEBI:59776"/>
    </ligand>
</feature>
<dbReference type="InterPro" id="IPR020830">
    <property type="entry name" value="GlycerAld_3-P_DH_AS"/>
</dbReference>
<feature type="binding site" evidence="4">
    <location>
        <begin position="215"/>
        <end position="216"/>
    </location>
    <ligand>
        <name>D-glyceraldehyde 3-phosphate</name>
        <dbReference type="ChEBI" id="CHEBI:59776"/>
    </ligand>
</feature>
<comment type="caution">
    <text evidence="10">The sequence shown here is derived from an EMBL/GenBank/DDBJ whole genome shotgun (WGS) entry which is preliminary data.</text>
</comment>
<dbReference type="PATRIC" id="fig|479893.3.peg.474"/>
<accession>A0A0M1N002</accession>
<dbReference type="NCBIfam" id="TIGR01534">
    <property type="entry name" value="GAPDH-I"/>
    <property type="match status" value="1"/>
</dbReference>
<dbReference type="InterPro" id="IPR020831">
    <property type="entry name" value="GlycerAld/Erythrose_P_DH"/>
</dbReference>
<feature type="binding site" evidence="5">
    <location>
        <position position="318"/>
    </location>
    <ligand>
        <name>NAD(+)</name>
        <dbReference type="ChEBI" id="CHEBI:57540"/>
    </ligand>
</feature>
<dbReference type="STRING" id="479893.CPX_001668"/>
<dbReference type="SUPFAM" id="SSF51735">
    <property type="entry name" value="NAD(P)-binding Rossmann-fold domains"/>
    <property type="match status" value="1"/>
</dbReference>
<dbReference type="EC" id="1.2.1.-" evidence="8"/>
<evidence type="ECO:0000313" key="10">
    <source>
        <dbReference type="EMBL" id="KOR75345.1"/>
    </source>
</evidence>
<dbReference type="OrthoDB" id="9803304at2"/>
<feature type="site" description="Activates thiol group during catalysis" evidence="6">
    <location>
        <position position="181"/>
    </location>
</feature>
<protein>
    <recommendedName>
        <fullName evidence="8">Glyceraldehyde-3-phosphate dehydrogenase</fullName>
        <ecNumber evidence="8">1.2.1.-</ecNumber>
    </recommendedName>
</protein>
<dbReference type="CDD" id="cd18126">
    <property type="entry name" value="GAPDH_I_C"/>
    <property type="match status" value="1"/>
</dbReference>
<reference evidence="11" key="1">
    <citation type="submission" date="2015-05" db="EMBL/GenBank/DDBJ databases">
        <title>Draft genome sequence of 'Candidatus Phytoplasma Pruni' strain CX, a plant pathogenic bacterium.</title>
        <authorList>
            <person name="Lee I.-M."/>
            <person name="Bottner-Parker K.D."/>
            <person name="Shao J."/>
            <person name="Gundersen-Rindal D.E."/>
            <person name="Zhao Y."/>
            <person name="Davis R.E."/>
        </authorList>
    </citation>
    <scope>NUCLEOTIDE SEQUENCE [LARGE SCALE GENOMIC DNA]</scope>
    <source>
        <strain evidence="11">CX</strain>
    </source>
</reference>
<keyword evidence="2 8" id="KW-0560">Oxidoreductase</keyword>